<comment type="function">
    <text evidence="1 6">Removes the N-terminal methionine from nascent proteins. The N-terminal methionine is often cleaved when the second residue in the primary sequence is small and uncharged (Met-Ala-, Cys, Gly, Pro, Ser, Thr, or Val). Requires deformylation of the N(alpha)-formylated initiator methionine before it can be hydrolyzed.</text>
</comment>
<organism evidence="9 10">
    <name type="scientific">Nakamurella endophytica</name>
    <dbReference type="NCBI Taxonomy" id="1748367"/>
    <lineage>
        <taxon>Bacteria</taxon>
        <taxon>Bacillati</taxon>
        <taxon>Actinomycetota</taxon>
        <taxon>Actinomycetes</taxon>
        <taxon>Nakamurellales</taxon>
        <taxon>Nakamurellaceae</taxon>
        <taxon>Nakamurella</taxon>
    </lineage>
</organism>
<evidence type="ECO:0000313" key="10">
    <source>
        <dbReference type="Proteomes" id="UP000655208"/>
    </source>
</evidence>
<dbReference type="Pfam" id="PF00557">
    <property type="entry name" value="Peptidase_M24"/>
    <property type="match status" value="1"/>
</dbReference>
<accession>A0A917WJJ3</accession>
<dbReference type="GO" id="GO:0046872">
    <property type="term" value="F:metal ion binding"/>
    <property type="evidence" value="ECO:0007669"/>
    <property type="project" value="UniProtKB-UniRule"/>
</dbReference>
<evidence type="ECO:0000256" key="5">
    <source>
        <dbReference type="ARBA" id="ARBA00022801"/>
    </source>
</evidence>
<dbReference type="Proteomes" id="UP000655208">
    <property type="component" value="Unassembled WGS sequence"/>
</dbReference>
<dbReference type="GO" id="GO:0005829">
    <property type="term" value="C:cytosol"/>
    <property type="evidence" value="ECO:0007669"/>
    <property type="project" value="TreeGrafter"/>
</dbReference>
<feature type="binding site" evidence="6">
    <location>
        <position position="83"/>
    </location>
    <ligand>
        <name>substrate</name>
    </ligand>
</feature>
<dbReference type="NCBIfam" id="TIGR00500">
    <property type="entry name" value="met_pdase_I"/>
    <property type="match status" value="1"/>
</dbReference>
<dbReference type="RefSeq" id="WP_188943453.1">
    <property type="nucleotide sequence ID" value="NZ_BMNA01000008.1"/>
</dbReference>
<feature type="binding site" evidence="6">
    <location>
        <position position="181"/>
    </location>
    <ligand>
        <name>substrate</name>
    </ligand>
</feature>
<dbReference type="InterPro" id="IPR001714">
    <property type="entry name" value="Pept_M24_MAP"/>
</dbReference>
<sequence>MIHLKTPDELADMRAAGQVVREILDTARAVAVPGATPADLDAAARDVLARRGARSPFLHYRPAPAMPPFPAVLCVSVNDAVLHGIPGSVPFADGDLVSVDAGATLGGWTGDAAVTFPVGTPRPADIALVRTAEQALAAGIGAAVVGGRIGDISAAIGAVVRSAGYQVNTDYGGHGIGRTMHEAPAVPNDGRPGRGFRLQPGLTLAIEPWFLAGGRKAYRTDGDGWTLRSTDGSRTVHVEQTVAVTPDGPVVLTA</sequence>
<dbReference type="CDD" id="cd01086">
    <property type="entry name" value="MetAP1"/>
    <property type="match status" value="1"/>
</dbReference>
<feature type="binding site" evidence="6">
    <location>
        <position position="207"/>
    </location>
    <ligand>
        <name>a divalent metal cation</name>
        <dbReference type="ChEBI" id="CHEBI:60240"/>
        <label>2</label>
        <note>catalytic</note>
    </ligand>
</feature>
<evidence type="ECO:0000259" key="8">
    <source>
        <dbReference type="Pfam" id="PF00557"/>
    </source>
</evidence>
<evidence type="ECO:0000256" key="7">
    <source>
        <dbReference type="RuleBase" id="RU003653"/>
    </source>
</evidence>
<evidence type="ECO:0000256" key="6">
    <source>
        <dbReference type="HAMAP-Rule" id="MF_01974"/>
    </source>
</evidence>
<dbReference type="PANTHER" id="PTHR43330:SF27">
    <property type="entry name" value="METHIONINE AMINOPEPTIDASE"/>
    <property type="match status" value="1"/>
</dbReference>
<dbReference type="EC" id="3.4.11.18" evidence="6 7"/>
<feature type="binding site" evidence="6">
    <location>
        <position position="239"/>
    </location>
    <ligand>
        <name>a divalent metal cation</name>
        <dbReference type="ChEBI" id="CHEBI:60240"/>
        <label>1</label>
    </ligand>
</feature>
<keyword evidence="10" id="KW-1185">Reference proteome</keyword>
<evidence type="ECO:0000256" key="4">
    <source>
        <dbReference type="ARBA" id="ARBA00022723"/>
    </source>
</evidence>
<dbReference type="InterPro" id="IPR000994">
    <property type="entry name" value="Pept_M24"/>
</dbReference>
<dbReference type="AlphaFoldDB" id="A0A917WJJ3"/>
<keyword evidence="3 6" id="KW-0645">Protease</keyword>
<dbReference type="GO" id="GO:0004239">
    <property type="term" value="F:initiator methionyl aminopeptidase activity"/>
    <property type="evidence" value="ECO:0007669"/>
    <property type="project" value="UniProtKB-UniRule"/>
</dbReference>
<dbReference type="EMBL" id="BMNA01000008">
    <property type="protein sequence ID" value="GGM10681.1"/>
    <property type="molecule type" value="Genomic_DNA"/>
</dbReference>
<comment type="catalytic activity">
    <reaction evidence="6 7">
        <text>Release of N-terminal amino acids, preferentially methionine, from peptides and arylamides.</text>
        <dbReference type="EC" id="3.4.11.18"/>
    </reaction>
</comment>
<protein>
    <recommendedName>
        <fullName evidence="6 7">Methionine aminopeptidase</fullName>
        <shortName evidence="6">MAP</shortName>
        <shortName evidence="6">MetAP</shortName>
        <ecNumber evidence="6 7">3.4.11.18</ecNumber>
    </recommendedName>
    <alternativeName>
        <fullName evidence="6">Peptidase M</fullName>
    </alternativeName>
</protein>
<reference evidence="9" key="1">
    <citation type="journal article" date="2014" name="Int. J. Syst. Evol. Microbiol.">
        <title>Complete genome sequence of Corynebacterium casei LMG S-19264T (=DSM 44701T), isolated from a smear-ripened cheese.</title>
        <authorList>
            <consortium name="US DOE Joint Genome Institute (JGI-PGF)"/>
            <person name="Walter F."/>
            <person name="Albersmeier A."/>
            <person name="Kalinowski J."/>
            <person name="Ruckert C."/>
        </authorList>
    </citation>
    <scope>NUCLEOTIDE SEQUENCE</scope>
    <source>
        <strain evidence="9">CGMCC 4.7308</strain>
    </source>
</reference>
<dbReference type="InterPro" id="IPR036005">
    <property type="entry name" value="Creatinase/aminopeptidase-like"/>
</dbReference>
<dbReference type="Gene3D" id="3.90.230.10">
    <property type="entry name" value="Creatinase/methionine aminopeptidase superfamily"/>
    <property type="match status" value="1"/>
</dbReference>
<proteinExistence type="inferred from homology"/>
<name>A0A917WJJ3_9ACTN</name>
<dbReference type="PANTHER" id="PTHR43330">
    <property type="entry name" value="METHIONINE AMINOPEPTIDASE"/>
    <property type="match status" value="1"/>
</dbReference>
<keyword evidence="2 6" id="KW-0031">Aminopeptidase</keyword>
<comment type="subunit">
    <text evidence="6">Monomer.</text>
</comment>
<dbReference type="HAMAP" id="MF_01974">
    <property type="entry name" value="MetAP_1"/>
    <property type="match status" value="1"/>
</dbReference>
<evidence type="ECO:0000313" key="9">
    <source>
        <dbReference type="EMBL" id="GGM10681.1"/>
    </source>
</evidence>
<feature type="binding site" evidence="6">
    <location>
        <position position="111"/>
    </location>
    <ligand>
        <name>a divalent metal cation</name>
        <dbReference type="ChEBI" id="CHEBI:60240"/>
        <label>1</label>
    </ligand>
</feature>
<evidence type="ECO:0000256" key="1">
    <source>
        <dbReference type="ARBA" id="ARBA00002521"/>
    </source>
</evidence>
<feature type="binding site" evidence="6">
    <location>
        <position position="239"/>
    </location>
    <ligand>
        <name>a divalent metal cation</name>
        <dbReference type="ChEBI" id="CHEBI:60240"/>
        <label>2</label>
        <note>catalytic</note>
    </ligand>
</feature>
<feature type="domain" description="Peptidase M24" evidence="8">
    <location>
        <begin position="12"/>
        <end position="245"/>
    </location>
</feature>
<keyword evidence="4 6" id="KW-0479">Metal-binding</keyword>
<feature type="binding site" evidence="6">
    <location>
        <position position="174"/>
    </location>
    <ligand>
        <name>a divalent metal cation</name>
        <dbReference type="ChEBI" id="CHEBI:60240"/>
        <label>2</label>
        <note>catalytic</note>
    </ligand>
</feature>
<gene>
    <name evidence="6 9" type="primary">map</name>
    <name evidence="9" type="ORF">GCM10011594_33290</name>
</gene>
<evidence type="ECO:0000256" key="2">
    <source>
        <dbReference type="ARBA" id="ARBA00022438"/>
    </source>
</evidence>
<dbReference type="GO" id="GO:0006508">
    <property type="term" value="P:proteolysis"/>
    <property type="evidence" value="ECO:0007669"/>
    <property type="project" value="UniProtKB-KW"/>
</dbReference>
<dbReference type="InterPro" id="IPR002467">
    <property type="entry name" value="Pept_M24A_MAP1"/>
</dbReference>
<comment type="similarity">
    <text evidence="6">Belongs to the peptidase M24A family. Methionine aminopeptidase type 1 subfamily.</text>
</comment>
<feature type="binding site" evidence="6">
    <location>
        <position position="100"/>
    </location>
    <ligand>
        <name>a divalent metal cation</name>
        <dbReference type="ChEBI" id="CHEBI:60240"/>
        <label>1</label>
    </ligand>
</feature>
<keyword evidence="5 6" id="KW-0378">Hydrolase</keyword>
<feature type="binding site" evidence="6">
    <location>
        <position position="111"/>
    </location>
    <ligand>
        <name>a divalent metal cation</name>
        <dbReference type="ChEBI" id="CHEBI:60240"/>
        <label>2</label>
        <note>catalytic</note>
    </ligand>
</feature>
<comment type="caution">
    <text evidence="9">The sequence shown here is derived from an EMBL/GenBank/DDBJ whole genome shotgun (WGS) entry which is preliminary data.</text>
</comment>
<comment type="cofactor">
    <cofactor evidence="6">
        <name>Co(2+)</name>
        <dbReference type="ChEBI" id="CHEBI:48828"/>
    </cofactor>
    <cofactor evidence="6">
        <name>Zn(2+)</name>
        <dbReference type="ChEBI" id="CHEBI:29105"/>
    </cofactor>
    <cofactor evidence="6">
        <name>Mn(2+)</name>
        <dbReference type="ChEBI" id="CHEBI:29035"/>
    </cofactor>
    <cofactor evidence="6">
        <name>Fe(2+)</name>
        <dbReference type="ChEBI" id="CHEBI:29033"/>
    </cofactor>
    <text evidence="6">Binds 2 divalent metal cations per subunit. Has a high-affinity and a low affinity metal-binding site. The true nature of the physiological cofactor is under debate. The enzyme is active with cobalt, zinc, manganese or divalent iron ions. Most likely, methionine aminopeptidases function as mononuclear Fe(2+)-metalloproteases under physiological conditions, and the catalytically relevant metal-binding site has been assigned to the histidine-containing high-affinity site.</text>
</comment>
<reference evidence="9" key="2">
    <citation type="submission" date="2020-09" db="EMBL/GenBank/DDBJ databases">
        <authorList>
            <person name="Sun Q."/>
            <person name="Zhou Y."/>
        </authorList>
    </citation>
    <scope>NUCLEOTIDE SEQUENCE</scope>
    <source>
        <strain evidence="9">CGMCC 4.7308</strain>
    </source>
</reference>
<dbReference type="PRINTS" id="PR00599">
    <property type="entry name" value="MAPEPTIDASE"/>
</dbReference>
<dbReference type="SUPFAM" id="SSF55920">
    <property type="entry name" value="Creatinase/aminopeptidase"/>
    <property type="match status" value="1"/>
</dbReference>
<dbReference type="GO" id="GO:0070006">
    <property type="term" value="F:metalloaminopeptidase activity"/>
    <property type="evidence" value="ECO:0007669"/>
    <property type="project" value="UniProtKB-UniRule"/>
</dbReference>
<evidence type="ECO:0000256" key="3">
    <source>
        <dbReference type="ARBA" id="ARBA00022670"/>
    </source>
</evidence>